<dbReference type="AlphaFoldDB" id="A0A9W4SPQ1"/>
<dbReference type="OrthoDB" id="2449751at2759"/>
<evidence type="ECO:0000313" key="1">
    <source>
        <dbReference type="EMBL" id="CAI2174689.1"/>
    </source>
</evidence>
<keyword evidence="2" id="KW-1185">Reference proteome</keyword>
<accession>A0A9W4SPQ1</accession>
<reference evidence="1" key="1">
    <citation type="submission" date="2022-08" db="EMBL/GenBank/DDBJ databases">
        <authorList>
            <person name="Kallberg Y."/>
            <person name="Tangrot J."/>
            <person name="Rosling A."/>
        </authorList>
    </citation>
    <scope>NUCLEOTIDE SEQUENCE</scope>
    <source>
        <strain evidence="1">Wild A</strain>
    </source>
</reference>
<comment type="caution">
    <text evidence="1">The sequence shown here is derived from an EMBL/GenBank/DDBJ whole genome shotgun (WGS) entry which is preliminary data.</text>
</comment>
<proteinExistence type="predicted"/>
<protein>
    <submittedName>
        <fullName evidence="1">18403_t:CDS:1</fullName>
    </submittedName>
</protein>
<dbReference type="Proteomes" id="UP001153678">
    <property type="component" value="Unassembled WGS sequence"/>
</dbReference>
<organism evidence="1 2">
    <name type="scientific">Funneliformis geosporum</name>
    <dbReference type="NCBI Taxonomy" id="1117311"/>
    <lineage>
        <taxon>Eukaryota</taxon>
        <taxon>Fungi</taxon>
        <taxon>Fungi incertae sedis</taxon>
        <taxon>Mucoromycota</taxon>
        <taxon>Glomeromycotina</taxon>
        <taxon>Glomeromycetes</taxon>
        <taxon>Glomerales</taxon>
        <taxon>Glomeraceae</taxon>
        <taxon>Funneliformis</taxon>
    </lineage>
</organism>
<dbReference type="EMBL" id="CAMKVN010001246">
    <property type="protein sequence ID" value="CAI2174689.1"/>
    <property type="molecule type" value="Genomic_DNA"/>
</dbReference>
<gene>
    <name evidence="1" type="ORF">FWILDA_LOCUS6718</name>
</gene>
<name>A0A9W4SPQ1_9GLOM</name>
<sequence length="238" mass="27083">MRNACFVGGKAEKTMCKTCFVKKDEIKAEKNIVFVGEDSKVTPESPNKKIKVGQKKRILDANGNKCRTYYVNDGSTGNAINHLLNDHEITNEGKKIKSNAKDTLKYLQLDKILQNTLSSNTDSDSKRDAKRLKQIMISDHEWDLLTDLTEILSTFANVTEDLGESNYVTDSICALMLVEIIKTLRIESTNLSDDQDFNIDEQKDNVFENNEEQNPMLNYDINEPISTFGLLRKYDIEI</sequence>
<evidence type="ECO:0000313" key="2">
    <source>
        <dbReference type="Proteomes" id="UP001153678"/>
    </source>
</evidence>